<keyword evidence="21" id="KW-1185">Reference proteome</keyword>
<feature type="transmembrane region" description="Helical" evidence="19">
    <location>
        <begin position="62"/>
        <end position="80"/>
    </location>
</feature>
<dbReference type="PANTHER" id="PTHR34299:SF1">
    <property type="entry name" value="DIACYLGLYCEROL KINASE"/>
    <property type="match status" value="1"/>
</dbReference>
<feature type="binding site" evidence="17">
    <location>
        <begin position="90"/>
        <end position="92"/>
    </location>
    <ligand>
        <name>ATP</name>
        <dbReference type="ChEBI" id="CHEBI:30616"/>
    </ligand>
</feature>
<dbReference type="GO" id="GO:0046872">
    <property type="term" value="F:metal ion binding"/>
    <property type="evidence" value="ECO:0007669"/>
    <property type="project" value="UniProtKB-KW"/>
</dbReference>
<evidence type="ECO:0000256" key="19">
    <source>
        <dbReference type="SAM" id="Phobius"/>
    </source>
</evidence>
<sequence>MQGNMNSEKNGFKKRIKSFGFAFTGLYELVKSEPNARIHLTATIFAVLGGFILRITNAEWCIIAIAIALVWAAEAFNTVIEKLVDHLFPEYHETARIAKDISAGAVLVCAIAALICGLIIFLPKLVLLTNF</sequence>
<keyword evidence="9 17" id="KW-0067">ATP-binding</keyword>
<dbReference type="Pfam" id="PF01219">
    <property type="entry name" value="DAGK_prokar"/>
    <property type="match status" value="1"/>
</dbReference>
<dbReference type="CDD" id="cd14265">
    <property type="entry name" value="UDPK_IM_like"/>
    <property type="match status" value="1"/>
</dbReference>
<evidence type="ECO:0000256" key="4">
    <source>
        <dbReference type="ARBA" id="ARBA00022516"/>
    </source>
</evidence>
<evidence type="ECO:0000256" key="11">
    <source>
        <dbReference type="ARBA" id="ARBA00023098"/>
    </source>
</evidence>
<dbReference type="GO" id="GO:0016301">
    <property type="term" value="F:kinase activity"/>
    <property type="evidence" value="ECO:0007669"/>
    <property type="project" value="UniProtKB-KW"/>
</dbReference>
<feature type="transmembrane region" description="Helical" evidence="19">
    <location>
        <begin position="38"/>
        <end position="56"/>
    </location>
</feature>
<evidence type="ECO:0000313" key="20">
    <source>
        <dbReference type="EMBL" id="BBE16870.1"/>
    </source>
</evidence>
<feature type="binding site" evidence="16">
    <location>
        <position position="74"/>
    </location>
    <ligand>
        <name>substrate</name>
    </ligand>
</feature>
<accession>A0A5K7S5V6</accession>
<dbReference type="EMBL" id="AP018694">
    <property type="protein sequence ID" value="BBE16870.1"/>
    <property type="molecule type" value="Genomic_DNA"/>
</dbReference>
<keyword evidence="18" id="KW-0460">Magnesium</keyword>
<dbReference type="AlphaFoldDB" id="A0A5K7S5V6"/>
<dbReference type="GO" id="GO:0005886">
    <property type="term" value="C:plasma membrane"/>
    <property type="evidence" value="ECO:0007669"/>
    <property type="project" value="UniProtKB-SubCell"/>
</dbReference>
<keyword evidence="10 19" id="KW-1133">Transmembrane helix</keyword>
<proteinExistence type="inferred from homology"/>
<dbReference type="Gene3D" id="1.10.287.3610">
    <property type="match status" value="1"/>
</dbReference>
<keyword evidence="8 20" id="KW-0418">Kinase</keyword>
<keyword evidence="13" id="KW-0594">Phospholipid biosynthesis</keyword>
<protein>
    <submittedName>
        <fullName evidence="20">Diacylglycerol kinase</fullName>
    </submittedName>
</protein>
<evidence type="ECO:0000256" key="13">
    <source>
        <dbReference type="ARBA" id="ARBA00023209"/>
    </source>
</evidence>
<evidence type="ECO:0000256" key="14">
    <source>
        <dbReference type="ARBA" id="ARBA00023264"/>
    </source>
</evidence>
<evidence type="ECO:0000256" key="9">
    <source>
        <dbReference type="ARBA" id="ARBA00022840"/>
    </source>
</evidence>
<evidence type="ECO:0000256" key="10">
    <source>
        <dbReference type="ARBA" id="ARBA00022989"/>
    </source>
</evidence>
<evidence type="ECO:0000256" key="6">
    <source>
        <dbReference type="ARBA" id="ARBA00022692"/>
    </source>
</evidence>
<keyword evidence="14" id="KW-1208">Phospholipid metabolism</keyword>
<keyword evidence="7 17" id="KW-0547">Nucleotide-binding</keyword>
<feature type="binding site" evidence="17">
    <location>
        <position position="81"/>
    </location>
    <ligand>
        <name>ATP</name>
        <dbReference type="ChEBI" id="CHEBI:30616"/>
    </ligand>
</feature>
<keyword evidence="4" id="KW-0444">Lipid biosynthesis</keyword>
<feature type="transmembrane region" description="Helical" evidence="19">
    <location>
        <begin position="101"/>
        <end position="122"/>
    </location>
</feature>
<comment type="similarity">
    <text evidence="2">Belongs to the bacterial diacylglycerol kinase family.</text>
</comment>
<feature type="binding site" evidence="18">
    <location>
        <position position="81"/>
    </location>
    <ligand>
        <name>a divalent metal cation</name>
        <dbReference type="ChEBI" id="CHEBI:60240"/>
    </ligand>
</feature>
<evidence type="ECO:0000256" key="2">
    <source>
        <dbReference type="ARBA" id="ARBA00005967"/>
    </source>
</evidence>
<dbReference type="Proteomes" id="UP001193389">
    <property type="component" value="Chromosome"/>
</dbReference>
<name>A0A5K7S5V6_9BACT</name>
<feature type="binding site" evidence="17">
    <location>
        <begin position="99"/>
        <end position="100"/>
    </location>
    <ligand>
        <name>ATP</name>
        <dbReference type="ChEBI" id="CHEBI:30616"/>
    </ligand>
</feature>
<feature type="binding site" evidence="18">
    <location>
        <position position="33"/>
    </location>
    <ligand>
        <name>a divalent metal cation</name>
        <dbReference type="ChEBI" id="CHEBI:60240"/>
    </ligand>
</feature>
<feature type="binding site" evidence="17">
    <location>
        <position position="33"/>
    </location>
    <ligand>
        <name>ATP</name>
        <dbReference type="ChEBI" id="CHEBI:30616"/>
    </ligand>
</feature>
<dbReference type="InterPro" id="IPR033717">
    <property type="entry name" value="UDPK"/>
</dbReference>
<keyword evidence="12 19" id="KW-0472">Membrane</keyword>
<evidence type="ECO:0000256" key="5">
    <source>
        <dbReference type="ARBA" id="ARBA00022679"/>
    </source>
</evidence>
<evidence type="ECO:0000256" key="8">
    <source>
        <dbReference type="ARBA" id="ARBA00022777"/>
    </source>
</evidence>
<comment type="cofactor">
    <cofactor evidence="18">
        <name>Mg(2+)</name>
        <dbReference type="ChEBI" id="CHEBI:18420"/>
    </cofactor>
    <text evidence="18">Mn(2+), Zn(2+), Cd(2+) and Co(2+) support activity to lesser extents.</text>
</comment>
<dbReference type="KEGG" id="anf:AQPE_1017"/>
<evidence type="ECO:0000256" key="16">
    <source>
        <dbReference type="PIRSR" id="PIRSR600829-2"/>
    </source>
</evidence>
<gene>
    <name evidence="20" type="ORF">AQPE_1017</name>
</gene>
<feature type="active site" description="Proton acceptor" evidence="15">
    <location>
        <position position="74"/>
    </location>
</feature>
<evidence type="ECO:0000256" key="18">
    <source>
        <dbReference type="PIRSR" id="PIRSR600829-4"/>
    </source>
</evidence>
<keyword evidence="11" id="KW-0443">Lipid metabolism</keyword>
<keyword evidence="6 19" id="KW-0812">Transmembrane</keyword>
<evidence type="ECO:0000256" key="12">
    <source>
        <dbReference type="ARBA" id="ARBA00023136"/>
    </source>
</evidence>
<keyword evidence="3" id="KW-1003">Cell membrane</keyword>
<keyword evidence="5" id="KW-0808">Transferase</keyword>
<dbReference type="GO" id="GO:0008654">
    <property type="term" value="P:phospholipid biosynthetic process"/>
    <property type="evidence" value="ECO:0007669"/>
    <property type="project" value="UniProtKB-KW"/>
</dbReference>
<organism evidence="20 21">
    <name type="scientific">Aquipluma nitroreducens</name>
    <dbReference type="NCBI Taxonomy" id="2010828"/>
    <lineage>
        <taxon>Bacteria</taxon>
        <taxon>Pseudomonadati</taxon>
        <taxon>Bacteroidota</taxon>
        <taxon>Bacteroidia</taxon>
        <taxon>Marinilabiliales</taxon>
        <taxon>Prolixibacteraceae</taxon>
        <taxon>Aquipluma</taxon>
    </lineage>
</organism>
<evidence type="ECO:0000256" key="17">
    <source>
        <dbReference type="PIRSR" id="PIRSR600829-3"/>
    </source>
</evidence>
<comment type="subcellular location">
    <subcellularLocation>
        <location evidence="1">Cell membrane</location>
        <topology evidence="1">Multi-pass membrane protein</topology>
    </subcellularLocation>
</comment>
<evidence type="ECO:0000256" key="15">
    <source>
        <dbReference type="PIRSR" id="PIRSR600829-1"/>
    </source>
</evidence>
<evidence type="ECO:0000256" key="1">
    <source>
        <dbReference type="ARBA" id="ARBA00004651"/>
    </source>
</evidence>
<dbReference type="InterPro" id="IPR036945">
    <property type="entry name" value="DAGK_sf"/>
</dbReference>
<dbReference type="GO" id="GO:0005524">
    <property type="term" value="F:ATP binding"/>
    <property type="evidence" value="ECO:0007669"/>
    <property type="project" value="UniProtKB-KW"/>
</dbReference>
<keyword evidence="18" id="KW-0479">Metal-binding</keyword>
<dbReference type="InterPro" id="IPR000829">
    <property type="entry name" value="DAGK"/>
</dbReference>
<evidence type="ECO:0000256" key="7">
    <source>
        <dbReference type="ARBA" id="ARBA00022741"/>
    </source>
</evidence>
<evidence type="ECO:0000256" key="3">
    <source>
        <dbReference type="ARBA" id="ARBA00022475"/>
    </source>
</evidence>
<evidence type="ECO:0000313" key="21">
    <source>
        <dbReference type="Proteomes" id="UP001193389"/>
    </source>
</evidence>
<reference evidence="20" key="1">
    <citation type="journal article" date="2020" name="Int. J. Syst. Evol. Microbiol.">
        <title>Aquipluma nitroreducens gen. nov. sp. nov., a novel facultatively anaerobic bacterium isolated from a freshwater lake.</title>
        <authorList>
            <person name="Watanabe M."/>
            <person name="Kojima H."/>
            <person name="Fukui M."/>
        </authorList>
    </citation>
    <scope>NUCLEOTIDE SEQUENCE</scope>
    <source>
        <strain evidence="20">MeG22</strain>
    </source>
</reference>
<dbReference type="PANTHER" id="PTHR34299">
    <property type="entry name" value="DIACYLGLYCEROL KINASE"/>
    <property type="match status" value="1"/>
</dbReference>